<dbReference type="Proteomes" id="UP001500909">
    <property type="component" value="Unassembled WGS sequence"/>
</dbReference>
<comment type="caution">
    <text evidence="3">The sequence shown here is derived from an EMBL/GenBank/DDBJ whole genome shotgun (WGS) entry which is preliminary data.</text>
</comment>
<evidence type="ECO:0000259" key="2">
    <source>
        <dbReference type="Pfam" id="PF02464"/>
    </source>
</evidence>
<feature type="region of interest" description="Disordered" evidence="1">
    <location>
        <begin position="1"/>
        <end position="36"/>
    </location>
</feature>
<evidence type="ECO:0000313" key="4">
    <source>
        <dbReference type="Proteomes" id="UP001500909"/>
    </source>
</evidence>
<dbReference type="InterPro" id="IPR008136">
    <property type="entry name" value="CinA_C"/>
</dbReference>
<dbReference type="InterPro" id="IPR036653">
    <property type="entry name" value="CinA-like_C"/>
</dbReference>
<dbReference type="Gene3D" id="3.90.950.20">
    <property type="entry name" value="CinA-like"/>
    <property type="match status" value="1"/>
</dbReference>
<protein>
    <submittedName>
        <fullName evidence="3">CinA family protein</fullName>
    </submittedName>
</protein>
<reference evidence="3 4" key="1">
    <citation type="journal article" date="2019" name="Int. J. Syst. Evol. Microbiol.">
        <title>The Global Catalogue of Microorganisms (GCM) 10K type strain sequencing project: providing services to taxonomists for standard genome sequencing and annotation.</title>
        <authorList>
            <consortium name="The Broad Institute Genomics Platform"/>
            <consortium name="The Broad Institute Genome Sequencing Center for Infectious Disease"/>
            <person name="Wu L."/>
            <person name="Ma J."/>
        </authorList>
    </citation>
    <scope>NUCLEOTIDE SEQUENCE [LARGE SCALE GENOMIC DNA]</scope>
    <source>
        <strain evidence="3 4">JCM 4805</strain>
    </source>
</reference>
<accession>A0ABN1AHS6</accession>
<dbReference type="Pfam" id="PF02464">
    <property type="entry name" value="CinA"/>
    <property type="match status" value="1"/>
</dbReference>
<evidence type="ECO:0000256" key="1">
    <source>
        <dbReference type="SAM" id="MobiDB-lite"/>
    </source>
</evidence>
<evidence type="ECO:0000313" key="3">
    <source>
        <dbReference type="EMBL" id="GAA0476794.1"/>
    </source>
</evidence>
<dbReference type="NCBIfam" id="TIGR00199">
    <property type="entry name" value="PncC_domain"/>
    <property type="match status" value="1"/>
</dbReference>
<dbReference type="EMBL" id="BAAABY010000032">
    <property type="protein sequence ID" value="GAA0476794.1"/>
    <property type="molecule type" value="Genomic_DNA"/>
</dbReference>
<feature type="compositionally biased region" description="Low complexity" evidence="1">
    <location>
        <begin position="1"/>
        <end position="29"/>
    </location>
</feature>
<keyword evidence="4" id="KW-1185">Reference proteome</keyword>
<dbReference type="SUPFAM" id="SSF142433">
    <property type="entry name" value="CinA-like"/>
    <property type="match status" value="1"/>
</dbReference>
<proteinExistence type="predicted"/>
<organism evidence="3 4">
    <name type="scientific">Streptomyces olivaceiscleroticus</name>
    <dbReference type="NCBI Taxonomy" id="68245"/>
    <lineage>
        <taxon>Bacteria</taxon>
        <taxon>Bacillati</taxon>
        <taxon>Actinomycetota</taxon>
        <taxon>Actinomycetes</taxon>
        <taxon>Kitasatosporales</taxon>
        <taxon>Streptomycetaceae</taxon>
        <taxon>Streptomyces</taxon>
    </lineage>
</organism>
<name>A0ABN1AHS6_9ACTN</name>
<sequence>MNSGTEAAHGPQEGAEAAAEARTAAPGYPGASDTPRGAARALEALARRGQTLAVAESLTGGLVAGALTAVPGASRCFRGSVTAYATELKSLVLGVDGALLATRGAVDADVARQMAQGVRRVLGADWGIATTGVAGPDPQDGQPVGTVYVAVEGPGGEGNVRRLALHGDRDRIRRDSVTAAVDLLLSELTENARAKDTEHHGGI</sequence>
<gene>
    <name evidence="3" type="ORF">GCM10010361_46620</name>
</gene>
<feature type="domain" description="CinA C-terminal" evidence="2">
    <location>
        <begin position="39"/>
        <end position="187"/>
    </location>
</feature>